<protein>
    <submittedName>
        <fullName evidence="3">Uncharacterized protein</fullName>
    </submittedName>
</protein>
<name>A0A9W7GE97_9STRA</name>
<keyword evidence="4" id="KW-1185">Reference proteome</keyword>
<sequence>MASLRLDPPAPSSHSMLDAPRRSSVARRTSSILAARRRSSTLQMRRVSLRDGGNKAKRTHRNTQAIMASVMRPQQTDGGNASNFHKLTQMQKRFDSTASSIQAILSGGVGGYEDKYKKKKVLVMFGGGVGRMDEDSGQRMLQQQAQQTAKITSQLALWKDDVAKLLDIVDDHITRCSNLEQHEVQMSHQNKDSPLDVRRKRINEFVLSLKADLRALHSFISTKHTLEDYEAVRHGWGGMGMGKSIDINDRDYQAGTKSYWRERALILERLLAEVVPTEPSVNHNNPTNSAYNGEPEEDTGSSTTMNGSGSGSGGGNDKGGGYGAENETKRITANQIVQLYDMRQSLMQEIVEYFKEIHSDFEVEYDGGADRVVETILKNDKEKREISSFVRSFLGVSENIESVIRDCTEKYRFMPDLVKEGMVENSHTESIRKEMTKISFDIKRIEGELEALSRAKNDYKNKEIRRGVLQRWRVRMDEHEVSLKILAERGRTLEEEKEKLEMEEERLVNSIVGLRDAAHEGAETHEHSLKRLRPKIVKFIDEAVGHKETIEGLLLSVNLTTGLFKKREFALTNIEKKIDKTRSARAQIESERKKNQLDYAILHVDSKRNAKILEVALAANKKATEAFNKERHALSINEQEAENLRSQLESANEERLTYEKNMEKKRGELEDRRKQREFLDIDVRRMKGVLSNLTEQVDEVLERFNDAKMLKLKDTLEKIRAQEKVNKSLRTKLVKTRKKVKKLESSIVGGQVDKHYLAEFMN</sequence>
<feature type="coiled-coil region" evidence="1">
    <location>
        <begin position="634"/>
        <end position="746"/>
    </location>
</feature>
<keyword evidence="1" id="KW-0175">Coiled coil</keyword>
<feature type="region of interest" description="Disordered" evidence="2">
    <location>
        <begin position="1"/>
        <end position="59"/>
    </location>
</feature>
<reference evidence="4" key="1">
    <citation type="journal article" date="2023" name="Commun. Biol.">
        <title>Genome analysis of Parmales, the sister group of diatoms, reveals the evolutionary specialization of diatoms from phago-mixotrophs to photoautotrophs.</title>
        <authorList>
            <person name="Ban H."/>
            <person name="Sato S."/>
            <person name="Yoshikawa S."/>
            <person name="Yamada K."/>
            <person name="Nakamura Y."/>
            <person name="Ichinomiya M."/>
            <person name="Sato N."/>
            <person name="Blanc-Mathieu R."/>
            <person name="Endo H."/>
            <person name="Kuwata A."/>
            <person name="Ogata H."/>
        </authorList>
    </citation>
    <scope>NUCLEOTIDE SEQUENCE [LARGE SCALE GENOMIC DNA]</scope>
</reference>
<comment type="caution">
    <text evidence="3">The sequence shown here is derived from an EMBL/GenBank/DDBJ whole genome shotgun (WGS) entry which is preliminary data.</text>
</comment>
<feature type="compositionally biased region" description="Gly residues" evidence="2">
    <location>
        <begin position="308"/>
        <end position="323"/>
    </location>
</feature>
<organism evidence="3 4">
    <name type="scientific">Triparma columacea</name>
    <dbReference type="NCBI Taxonomy" id="722753"/>
    <lineage>
        <taxon>Eukaryota</taxon>
        <taxon>Sar</taxon>
        <taxon>Stramenopiles</taxon>
        <taxon>Ochrophyta</taxon>
        <taxon>Bolidophyceae</taxon>
        <taxon>Parmales</taxon>
        <taxon>Triparmaceae</taxon>
        <taxon>Triparma</taxon>
    </lineage>
</organism>
<dbReference type="OrthoDB" id="195616at2759"/>
<evidence type="ECO:0000256" key="1">
    <source>
        <dbReference type="SAM" id="Coils"/>
    </source>
</evidence>
<evidence type="ECO:0000313" key="4">
    <source>
        <dbReference type="Proteomes" id="UP001165065"/>
    </source>
</evidence>
<proteinExistence type="predicted"/>
<evidence type="ECO:0000256" key="2">
    <source>
        <dbReference type="SAM" id="MobiDB-lite"/>
    </source>
</evidence>
<feature type="region of interest" description="Disordered" evidence="2">
    <location>
        <begin position="278"/>
        <end position="326"/>
    </location>
</feature>
<accession>A0A9W7GE97</accession>
<evidence type="ECO:0000313" key="3">
    <source>
        <dbReference type="EMBL" id="GMI43053.1"/>
    </source>
</evidence>
<feature type="coiled-coil region" evidence="1">
    <location>
        <begin position="442"/>
        <end position="510"/>
    </location>
</feature>
<feature type="compositionally biased region" description="Polar residues" evidence="2">
    <location>
        <begin position="279"/>
        <end position="291"/>
    </location>
</feature>
<dbReference type="Proteomes" id="UP001165065">
    <property type="component" value="Unassembled WGS sequence"/>
</dbReference>
<gene>
    <name evidence="3" type="ORF">TrCOL_g2449</name>
</gene>
<dbReference type="EMBL" id="BRYA01000187">
    <property type="protein sequence ID" value="GMI43053.1"/>
    <property type="molecule type" value="Genomic_DNA"/>
</dbReference>
<dbReference type="AlphaFoldDB" id="A0A9W7GE97"/>